<feature type="transmembrane region" description="Helical" evidence="7">
    <location>
        <begin position="12"/>
        <end position="29"/>
    </location>
</feature>
<comment type="similarity">
    <text evidence="5">Belongs to the SAT4 family.</text>
</comment>
<evidence type="ECO:0000256" key="4">
    <source>
        <dbReference type="ARBA" id="ARBA00023136"/>
    </source>
</evidence>
<evidence type="ECO:0000313" key="9">
    <source>
        <dbReference type="EMBL" id="KKY29996.1"/>
    </source>
</evidence>
<evidence type="ECO:0000256" key="2">
    <source>
        <dbReference type="ARBA" id="ARBA00022692"/>
    </source>
</evidence>
<dbReference type="PANTHER" id="PTHR33048">
    <property type="entry name" value="PTH11-LIKE INTEGRAL MEMBRANE PROTEIN (AFU_ORTHOLOGUE AFUA_5G11245)"/>
    <property type="match status" value="1"/>
</dbReference>
<feature type="transmembrane region" description="Helical" evidence="7">
    <location>
        <begin position="191"/>
        <end position="212"/>
    </location>
</feature>
<feature type="transmembrane region" description="Helical" evidence="7">
    <location>
        <begin position="88"/>
        <end position="109"/>
    </location>
</feature>
<keyword evidence="4 7" id="KW-0472">Membrane</keyword>
<keyword evidence="10" id="KW-1185">Reference proteome</keyword>
<reference evidence="9 10" key="1">
    <citation type="submission" date="2015-05" db="EMBL/GenBank/DDBJ databases">
        <title>Distinctive expansion of gene families associated with plant cell wall degradation and secondary metabolism in the genomes of grapevine trunk pathogens.</title>
        <authorList>
            <person name="Lawrence D.P."/>
            <person name="Travadon R."/>
            <person name="Rolshausen P.E."/>
            <person name="Baumgartner K."/>
        </authorList>
    </citation>
    <scope>NUCLEOTIDE SEQUENCE [LARGE SCALE GENOMIC DNA]</scope>
    <source>
        <strain evidence="9">DA912</strain>
    </source>
</reference>
<comment type="caution">
    <text evidence="9">The sequence shown here is derived from an EMBL/GenBank/DDBJ whole genome shotgun (WGS) entry which is preliminary data.</text>
</comment>
<keyword evidence="3 7" id="KW-1133">Transmembrane helix</keyword>
<evidence type="ECO:0000256" key="3">
    <source>
        <dbReference type="ARBA" id="ARBA00022989"/>
    </source>
</evidence>
<evidence type="ECO:0000313" key="10">
    <source>
        <dbReference type="Proteomes" id="UP000034680"/>
    </source>
</evidence>
<dbReference type="OrthoDB" id="2496787at2759"/>
<protein>
    <submittedName>
        <fullName evidence="9">Putative cfem domain-containing protein</fullName>
    </submittedName>
</protein>
<feature type="domain" description="Rhodopsin" evidence="8">
    <location>
        <begin position="5"/>
        <end position="176"/>
    </location>
</feature>
<evidence type="ECO:0000259" key="8">
    <source>
        <dbReference type="Pfam" id="PF20684"/>
    </source>
</evidence>
<sequence>MRLAPWGHDDTTIVMSGLLAAGWLAGSILEERYGLGRDIWTLEPWRVFEFLKVFFVFEVLYTLTLGLIKTSILFLYLRLFPDPKFRRVVWATQVFNLLLVGSFITCDFLQCQPISFFWESWDGEHSGRCFNINALAWAHSAINIGLDFWMLYLPATQVWSLQMKVKKKIGTLVSFANTENPTRDFFATVTWSYIEITVGVMIACLPGARLFIARYGGKNDESTAPPRTGPGTGPSIKSTANCARPASLSQSAREDGDSQLELVIMTMEGVCKDEDKYHAVTV</sequence>
<evidence type="ECO:0000256" key="5">
    <source>
        <dbReference type="ARBA" id="ARBA00038359"/>
    </source>
</evidence>
<evidence type="ECO:0000256" key="7">
    <source>
        <dbReference type="SAM" id="Phobius"/>
    </source>
</evidence>
<evidence type="ECO:0000256" key="6">
    <source>
        <dbReference type="SAM" id="MobiDB-lite"/>
    </source>
</evidence>
<name>A0A0G2F708_9PEZI</name>
<evidence type="ECO:0000256" key="1">
    <source>
        <dbReference type="ARBA" id="ARBA00004141"/>
    </source>
</evidence>
<reference evidence="9 10" key="2">
    <citation type="submission" date="2015-05" db="EMBL/GenBank/DDBJ databases">
        <authorList>
            <person name="Morales-Cruz A."/>
            <person name="Amrine K.C."/>
            <person name="Cantu D."/>
        </authorList>
    </citation>
    <scope>NUCLEOTIDE SEQUENCE [LARGE SCALE GENOMIC DNA]</scope>
    <source>
        <strain evidence="9">DA912</strain>
    </source>
</reference>
<dbReference type="AlphaFoldDB" id="A0A0G2F708"/>
<keyword evidence="2 7" id="KW-0812">Transmembrane</keyword>
<dbReference type="EMBL" id="LCUC01000566">
    <property type="protein sequence ID" value="KKY29996.1"/>
    <property type="molecule type" value="Genomic_DNA"/>
</dbReference>
<organism evidence="9 10">
    <name type="scientific">Diaporthe ampelina</name>
    <dbReference type="NCBI Taxonomy" id="1214573"/>
    <lineage>
        <taxon>Eukaryota</taxon>
        <taxon>Fungi</taxon>
        <taxon>Dikarya</taxon>
        <taxon>Ascomycota</taxon>
        <taxon>Pezizomycotina</taxon>
        <taxon>Sordariomycetes</taxon>
        <taxon>Sordariomycetidae</taxon>
        <taxon>Diaporthales</taxon>
        <taxon>Diaporthaceae</taxon>
        <taxon>Diaporthe</taxon>
    </lineage>
</organism>
<dbReference type="Pfam" id="PF20684">
    <property type="entry name" value="Fung_rhodopsin"/>
    <property type="match status" value="1"/>
</dbReference>
<dbReference type="Proteomes" id="UP000034680">
    <property type="component" value="Unassembled WGS sequence"/>
</dbReference>
<gene>
    <name evidence="9" type="ORF">UCDDA912_g10072</name>
</gene>
<dbReference type="PANTHER" id="PTHR33048:SF143">
    <property type="entry name" value="EXTRACELLULAR MEMBRANE PROTEIN CFEM DOMAIN-CONTAINING PROTEIN-RELATED"/>
    <property type="match status" value="1"/>
</dbReference>
<comment type="subcellular location">
    <subcellularLocation>
        <location evidence="1">Membrane</location>
        <topology evidence="1">Multi-pass membrane protein</topology>
    </subcellularLocation>
</comment>
<feature type="region of interest" description="Disordered" evidence="6">
    <location>
        <begin position="219"/>
        <end position="240"/>
    </location>
</feature>
<dbReference type="GO" id="GO:0016020">
    <property type="term" value="C:membrane"/>
    <property type="evidence" value="ECO:0007669"/>
    <property type="project" value="UniProtKB-SubCell"/>
</dbReference>
<dbReference type="InterPro" id="IPR049326">
    <property type="entry name" value="Rhodopsin_dom_fungi"/>
</dbReference>
<feature type="transmembrane region" description="Helical" evidence="7">
    <location>
        <begin position="50"/>
        <end position="76"/>
    </location>
</feature>
<accession>A0A0G2F708</accession>
<proteinExistence type="inferred from homology"/>
<dbReference type="InterPro" id="IPR052337">
    <property type="entry name" value="SAT4-like"/>
</dbReference>